<reference evidence="1 2" key="1">
    <citation type="journal article" date="2009" name="Nature">
        <title>The Sorghum bicolor genome and the diversification of grasses.</title>
        <authorList>
            <person name="Paterson A.H."/>
            <person name="Bowers J.E."/>
            <person name="Bruggmann R."/>
            <person name="Dubchak I."/>
            <person name="Grimwood J."/>
            <person name="Gundlach H."/>
            <person name="Haberer G."/>
            <person name="Hellsten U."/>
            <person name="Mitros T."/>
            <person name="Poliakov A."/>
            <person name="Schmutz J."/>
            <person name="Spannagl M."/>
            <person name="Tang H."/>
            <person name="Wang X."/>
            <person name="Wicker T."/>
            <person name="Bharti A.K."/>
            <person name="Chapman J."/>
            <person name="Feltus F.A."/>
            <person name="Gowik U."/>
            <person name="Grigoriev I.V."/>
            <person name="Lyons E."/>
            <person name="Maher C.A."/>
            <person name="Martis M."/>
            <person name="Narechania A."/>
            <person name="Otillar R.P."/>
            <person name="Penning B.W."/>
            <person name="Salamov A.A."/>
            <person name="Wang Y."/>
            <person name="Zhang L."/>
            <person name="Carpita N.C."/>
            <person name="Freeling M."/>
            <person name="Gingle A.R."/>
            <person name="Hash C.T."/>
            <person name="Keller B."/>
            <person name="Klein P."/>
            <person name="Kresovich S."/>
            <person name="McCann M.C."/>
            <person name="Ming R."/>
            <person name="Peterson D.G."/>
            <person name="Mehboob-ur-Rahman"/>
            <person name="Ware D."/>
            <person name="Westhoff P."/>
            <person name="Mayer K.F."/>
            <person name="Messing J."/>
            <person name="Rokhsar D.S."/>
        </authorList>
    </citation>
    <scope>NUCLEOTIDE SEQUENCE [LARGE SCALE GENOMIC DNA]</scope>
    <source>
        <strain evidence="2">cv. BTx623</strain>
    </source>
</reference>
<sequence length="125" mass="14086">MEVKSKVVGAFLPRGYCGSQVINPRRGTWEQVLICCRCLACKHACIHLLHFLLMELDRVCVVSNSCYLLLHATEIRKKSQCKVACSKALLLRVYTMATLSVKMTHTFGPHIQLATYIMLFPSSVL</sequence>
<proteinExistence type="predicted"/>
<protein>
    <submittedName>
        <fullName evidence="1">Uncharacterized protein</fullName>
    </submittedName>
</protein>
<dbReference type="InParanoid" id="A0A1W0VZ08"/>
<dbReference type="EMBL" id="CM000762">
    <property type="protein sequence ID" value="OQU87354.1"/>
    <property type="molecule type" value="Genomic_DNA"/>
</dbReference>
<evidence type="ECO:0000313" key="1">
    <source>
        <dbReference type="EMBL" id="OQU87354.1"/>
    </source>
</evidence>
<dbReference type="Gramene" id="OQU87354">
    <property type="protein sequence ID" value="OQU87354"/>
    <property type="gene ID" value="SORBI_3003G261766"/>
</dbReference>
<gene>
    <name evidence="1" type="ORF">SORBI_3003G261766</name>
</gene>
<dbReference type="Proteomes" id="UP000000768">
    <property type="component" value="Chromosome 3"/>
</dbReference>
<evidence type="ECO:0000313" key="2">
    <source>
        <dbReference type="Proteomes" id="UP000000768"/>
    </source>
</evidence>
<dbReference type="AlphaFoldDB" id="A0A1W0VZ08"/>
<name>A0A1W0VZ08_SORBI</name>
<organism evidence="1 2">
    <name type="scientific">Sorghum bicolor</name>
    <name type="common">Sorghum</name>
    <name type="synonym">Sorghum vulgare</name>
    <dbReference type="NCBI Taxonomy" id="4558"/>
    <lineage>
        <taxon>Eukaryota</taxon>
        <taxon>Viridiplantae</taxon>
        <taxon>Streptophyta</taxon>
        <taxon>Embryophyta</taxon>
        <taxon>Tracheophyta</taxon>
        <taxon>Spermatophyta</taxon>
        <taxon>Magnoliopsida</taxon>
        <taxon>Liliopsida</taxon>
        <taxon>Poales</taxon>
        <taxon>Poaceae</taxon>
        <taxon>PACMAD clade</taxon>
        <taxon>Panicoideae</taxon>
        <taxon>Andropogonodae</taxon>
        <taxon>Andropogoneae</taxon>
        <taxon>Sorghinae</taxon>
        <taxon>Sorghum</taxon>
    </lineage>
</organism>
<accession>A0A1W0VZ08</accession>
<reference evidence="2" key="2">
    <citation type="journal article" date="2018" name="Plant J.">
        <title>The Sorghum bicolor reference genome: improved assembly, gene annotations, a transcriptome atlas, and signatures of genome organization.</title>
        <authorList>
            <person name="McCormick R.F."/>
            <person name="Truong S.K."/>
            <person name="Sreedasyam A."/>
            <person name="Jenkins J."/>
            <person name="Shu S."/>
            <person name="Sims D."/>
            <person name="Kennedy M."/>
            <person name="Amirebrahimi M."/>
            <person name="Weers B.D."/>
            <person name="McKinley B."/>
            <person name="Mattison A."/>
            <person name="Morishige D.T."/>
            <person name="Grimwood J."/>
            <person name="Schmutz J."/>
            <person name="Mullet J.E."/>
        </authorList>
    </citation>
    <scope>NUCLEOTIDE SEQUENCE [LARGE SCALE GENOMIC DNA]</scope>
    <source>
        <strain evidence="2">cv. BTx623</strain>
    </source>
</reference>
<keyword evidence="2" id="KW-1185">Reference proteome</keyword>